<organism evidence="1 2">
    <name type="scientific">Pneumocystis oryctolagi</name>
    <dbReference type="NCBI Taxonomy" id="42067"/>
    <lineage>
        <taxon>Eukaryota</taxon>
        <taxon>Fungi</taxon>
        <taxon>Dikarya</taxon>
        <taxon>Ascomycota</taxon>
        <taxon>Taphrinomycotina</taxon>
        <taxon>Pneumocystomycetes</taxon>
        <taxon>Pneumocystaceae</taxon>
        <taxon>Pneumocystis</taxon>
    </lineage>
</organism>
<reference evidence="1 2" key="1">
    <citation type="journal article" date="2021" name="Commun. Biol.">
        <title>Genomic insights into the host specific adaptation of the Pneumocystis genus.</title>
        <authorList>
            <person name="Cisse O.H."/>
            <person name="Ma L."/>
            <person name="Dekker J.P."/>
            <person name="Khil P.P."/>
            <person name="Youn J.-H."/>
            <person name="Brenchley J.M."/>
            <person name="Blair R."/>
            <person name="Pahar B."/>
            <person name="Chabe M."/>
            <person name="Van Rompay K.K.A."/>
            <person name="Keesler R."/>
            <person name="Sukura A."/>
            <person name="Hirsch V."/>
            <person name="Kutty G."/>
            <person name="Liu Y."/>
            <person name="Peng L."/>
            <person name="Chen J."/>
            <person name="Song J."/>
            <person name="Weissenbacher-Lang C."/>
            <person name="Xu J."/>
            <person name="Upham N.S."/>
            <person name="Stajich J.E."/>
            <person name="Cuomo C.A."/>
            <person name="Cushion M.T."/>
            <person name="Kovacs J.A."/>
        </authorList>
    </citation>
    <scope>NUCLEOTIDE SEQUENCE [LARGE SCALE GENOMIC DNA]</scope>
    <source>
        <strain evidence="1 2">RABM</strain>
    </source>
</reference>
<dbReference type="EMBL" id="JABTEG010000004">
    <property type="protein sequence ID" value="KAG4305232.1"/>
    <property type="molecule type" value="Genomic_DNA"/>
</dbReference>
<accession>A0ACB7CFF2</accession>
<comment type="caution">
    <text evidence="1">The sequence shown here is derived from an EMBL/GenBank/DDBJ whole genome shotgun (WGS) entry which is preliminary data.</text>
</comment>
<name>A0ACB7CFF2_9ASCO</name>
<proteinExistence type="predicted"/>
<evidence type="ECO:0000313" key="2">
    <source>
        <dbReference type="Proteomes" id="UP000768646"/>
    </source>
</evidence>
<protein>
    <submittedName>
        <fullName evidence="1">Uncharacterized protein</fullName>
    </submittedName>
</protein>
<gene>
    <name evidence="1" type="ORF">PORY_001402</name>
</gene>
<sequence length="567" mass="64974">MLQENSDISSDFDEESDIFSDKEYEIPNKKKSIKNAANRNKERSTKNTKKLSNFSQDKGKKKDKEQENEIDEKETKIEFSRTSRYENARNSLFIKKWANIEGVHKALFETIDEVIEGNEWQLKYSNESGLCDIDELILEDFFKTIPHLKLYIGAHEPSKLYNFKPFSSYSLNDTYSSKTGYIIYTGFPIWGLDWCPGYLKGKQYLAISGHPDYETHSMLLSTEELKNSSIQIWSFIPGSNDELSNKPFLEVFIFHSFGSVWDLKWCPLTSKIEKKLGFLACIFGDGCTRIFPVPFSDKPDKTLYIKLEQVKLSLKIYNTKCTCLCWISSNRIAIGTSNGQICIFDLEEENPNIPIISFFCHSTYIRNIASCSPSYPNLLISSAYDCTIKITDIRDPLGDMAFIQRQRAMNFVVQWWDKLSCIILNDNICGLRFTFFDTLQSSNHIISLDATLWAIAISPVHPFVAATGADGTVTIVNFIRKTFSKLRQPLSIRKIYQLSINYEDMSYLLVENFKPEKYQKIKSTPTIFPPEIGITVLKASWNPTEKYGGWLASGSTSGILRVEDLAF</sequence>
<keyword evidence="2" id="KW-1185">Reference proteome</keyword>
<dbReference type="Proteomes" id="UP000768646">
    <property type="component" value="Unassembled WGS sequence"/>
</dbReference>
<evidence type="ECO:0000313" key="1">
    <source>
        <dbReference type="EMBL" id="KAG4305232.1"/>
    </source>
</evidence>